<dbReference type="Gene3D" id="3.10.450.10">
    <property type="match status" value="1"/>
</dbReference>
<reference evidence="3" key="3">
    <citation type="submission" date="2025-09" db="UniProtKB">
        <authorList>
            <consortium name="Ensembl"/>
        </authorList>
    </citation>
    <scope>IDENTIFICATION</scope>
    <source>
        <strain evidence="3">broiler</strain>
    </source>
</reference>
<proteinExistence type="predicted"/>
<dbReference type="Ensembl" id="ENSGALT00010063237.1">
    <property type="protein sequence ID" value="ENSGALP00010039039.1"/>
    <property type="gene ID" value="ENSGALG00010025935.1"/>
</dbReference>
<keyword evidence="2" id="KW-1133">Transmembrane helix</keyword>
<dbReference type="Proteomes" id="UP000000539">
    <property type="component" value="Chromosome 2"/>
</dbReference>
<gene>
    <name evidence="3" type="primary">CATH3</name>
</gene>
<keyword evidence="4" id="KW-1185">Reference proteome</keyword>
<feature type="transmembrane region" description="Helical" evidence="2">
    <location>
        <begin position="60"/>
        <end position="77"/>
    </location>
</feature>
<organism evidence="3 4">
    <name type="scientific">Gallus gallus</name>
    <name type="common">Chicken</name>
    <dbReference type="NCBI Taxonomy" id="9031"/>
    <lineage>
        <taxon>Eukaryota</taxon>
        <taxon>Metazoa</taxon>
        <taxon>Chordata</taxon>
        <taxon>Craniata</taxon>
        <taxon>Vertebrata</taxon>
        <taxon>Euteleostomi</taxon>
        <taxon>Archelosauria</taxon>
        <taxon>Archosauria</taxon>
        <taxon>Dinosauria</taxon>
        <taxon>Saurischia</taxon>
        <taxon>Theropoda</taxon>
        <taxon>Coelurosauria</taxon>
        <taxon>Aves</taxon>
        <taxon>Neognathae</taxon>
        <taxon>Galloanserae</taxon>
        <taxon>Galliformes</taxon>
        <taxon>Phasianidae</taxon>
        <taxon>Phasianinae</taxon>
        <taxon>Gallus</taxon>
    </lineage>
</organism>
<dbReference type="InterPro" id="IPR046350">
    <property type="entry name" value="Cystatin_sf"/>
</dbReference>
<evidence type="ECO:0000256" key="2">
    <source>
        <dbReference type="SAM" id="Phobius"/>
    </source>
</evidence>
<dbReference type="SUPFAM" id="SSF54403">
    <property type="entry name" value="Cystatin/monellin"/>
    <property type="match status" value="1"/>
</dbReference>
<reference evidence="3" key="1">
    <citation type="submission" date="2020-11" db="EMBL/GenBank/DDBJ databases">
        <title>Gallus gallus (Chicken) genome, bGalGal1, GRCg7b, maternal haplotype autosomes + Z &amp; W.</title>
        <authorList>
            <person name="Warren W."/>
            <person name="Formenti G."/>
            <person name="Fedrigo O."/>
            <person name="Haase B."/>
            <person name="Mountcastle J."/>
            <person name="Balacco J."/>
            <person name="Tracey A."/>
            <person name="Schneider V."/>
            <person name="Okimoto R."/>
            <person name="Cheng H."/>
            <person name="Hawken R."/>
            <person name="Howe K."/>
            <person name="Jarvis E.D."/>
        </authorList>
    </citation>
    <scope>NUCLEOTIDE SEQUENCE [LARGE SCALE GENOMIC DNA]</scope>
    <source>
        <strain evidence="3">Broiler</strain>
    </source>
</reference>
<keyword evidence="2" id="KW-0812">Transmembrane</keyword>
<dbReference type="AlphaFoldDB" id="A0A8V0ZZK1"/>
<keyword evidence="2" id="KW-0472">Membrane</keyword>
<protein>
    <submittedName>
        <fullName evidence="3">Cathelicidin-3</fullName>
    </submittedName>
</protein>
<feature type="region of interest" description="Disordered" evidence="1">
    <location>
        <begin position="178"/>
        <end position="211"/>
    </location>
</feature>
<name>A0A8V0ZZK1_CHICK</name>
<reference evidence="3" key="2">
    <citation type="submission" date="2025-08" db="UniProtKB">
        <authorList>
            <consortium name="Ensembl"/>
        </authorList>
    </citation>
    <scope>IDENTIFICATION</scope>
    <source>
        <strain evidence="3">broiler</strain>
    </source>
</reference>
<dbReference type="GeneTree" id="ENSGT00950000185398"/>
<accession>A0A8V0ZZK1</accession>
<evidence type="ECO:0000313" key="4">
    <source>
        <dbReference type="Proteomes" id="UP000000539"/>
    </source>
</evidence>
<evidence type="ECO:0000313" key="3">
    <source>
        <dbReference type="Ensembl" id="ENSGALP00010039039.1"/>
    </source>
</evidence>
<evidence type="ECO:0000256" key="1">
    <source>
        <dbReference type="SAM" id="MobiDB-lite"/>
    </source>
</evidence>
<sequence length="211" mass="22434">MGRLRVGQRGGRGRRMETNPTKLLFAAPQCLSKKNSSNPIPSRVLSPAPCLSWKRSPMDVLLLAVLLLGVLLPTSPLPTAPLPPTPRELARAVLEAHGRDAGSGLRLLKLQGVTRTKFDWGTHFTINLTARETACPAGPAAPRGAACRARPGQQVRHCVAQISVFAFLPDAPLSLLECGRQTPSSSGQPRSRSRHSPATPQAIGLGEPALS</sequence>